<dbReference type="PANTHER" id="PTHR12311">
    <property type="entry name" value="ACTIVATOR OF BASAL TRANSCRIPTION 1"/>
    <property type="match status" value="1"/>
</dbReference>
<gene>
    <name evidence="9" type="primary">ABT1</name>
    <name evidence="9" type="ORF">CEXT_503121</name>
</gene>
<protein>
    <recommendedName>
        <fullName evidence="3">Activator of basal transcription 1</fullName>
    </recommendedName>
</protein>
<evidence type="ECO:0000256" key="5">
    <source>
        <dbReference type="ARBA" id="ARBA00023242"/>
    </source>
</evidence>
<dbReference type="PROSITE" id="PS50102">
    <property type="entry name" value="RRM"/>
    <property type="match status" value="1"/>
</dbReference>
<dbReference type="GO" id="GO:0005730">
    <property type="term" value="C:nucleolus"/>
    <property type="evidence" value="ECO:0007669"/>
    <property type="project" value="UniProtKB-SubCell"/>
</dbReference>
<keyword evidence="5" id="KW-0539">Nucleus</keyword>
<evidence type="ECO:0000259" key="8">
    <source>
        <dbReference type="PROSITE" id="PS50102"/>
    </source>
</evidence>
<evidence type="ECO:0000256" key="4">
    <source>
        <dbReference type="ARBA" id="ARBA00022884"/>
    </source>
</evidence>
<dbReference type="CDD" id="cd12263">
    <property type="entry name" value="RRM_ABT1_like"/>
    <property type="match status" value="1"/>
</dbReference>
<dbReference type="GO" id="GO:0034462">
    <property type="term" value="P:small-subunit processome assembly"/>
    <property type="evidence" value="ECO:0007669"/>
    <property type="project" value="TreeGrafter"/>
</dbReference>
<feature type="region of interest" description="Disordered" evidence="7">
    <location>
        <begin position="154"/>
        <end position="210"/>
    </location>
</feature>
<dbReference type="GO" id="GO:0000472">
    <property type="term" value="P:endonucleolytic cleavage to generate mature 5'-end of SSU-rRNA from (SSU-rRNA, 5.8S rRNA, LSU-rRNA)"/>
    <property type="evidence" value="ECO:0007669"/>
    <property type="project" value="TreeGrafter"/>
</dbReference>
<comment type="subcellular location">
    <subcellularLocation>
        <location evidence="1">Nucleus</location>
        <location evidence="1">Nucleolus</location>
    </subcellularLocation>
</comment>
<feature type="compositionally biased region" description="Basic and acidic residues" evidence="7">
    <location>
        <begin position="186"/>
        <end position="196"/>
    </location>
</feature>
<dbReference type="SUPFAM" id="SSF54928">
    <property type="entry name" value="RNA-binding domain, RBD"/>
    <property type="match status" value="1"/>
</dbReference>
<dbReference type="InterPro" id="IPR012677">
    <property type="entry name" value="Nucleotide-bd_a/b_plait_sf"/>
</dbReference>
<keyword evidence="4 6" id="KW-0694">RNA-binding</keyword>
<dbReference type="InterPro" id="IPR000504">
    <property type="entry name" value="RRM_dom"/>
</dbReference>
<name>A0AAV4RN68_CAEEX</name>
<feature type="compositionally biased region" description="Basic and acidic residues" evidence="7">
    <location>
        <begin position="169"/>
        <end position="178"/>
    </location>
</feature>
<dbReference type="PANTHER" id="PTHR12311:SF7">
    <property type="entry name" value="ACTIVATOR OF BASAL TRANSCRIPTION 1"/>
    <property type="match status" value="1"/>
</dbReference>
<dbReference type="InterPro" id="IPR034353">
    <property type="entry name" value="ABT1/ESF2_RRM"/>
</dbReference>
<dbReference type="InterPro" id="IPR039119">
    <property type="entry name" value="ABT1/Esf2"/>
</dbReference>
<dbReference type="GO" id="GO:0003723">
    <property type="term" value="F:RNA binding"/>
    <property type="evidence" value="ECO:0007669"/>
    <property type="project" value="UniProtKB-UniRule"/>
</dbReference>
<evidence type="ECO:0000256" key="6">
    <source>
        <dbReference type="PROSITE-ProRule" id="PRU00176"/>
    </source>
</evidence>
<dbReference type="InterPro" id="IPR035979">
    <property type="entry name" value="RBD_domain_sf"/>
</dbReference>
<sequence length="210" mass="24926">MSDTEQTLDQTDDPIQALKPKVKKPGIIYLNYVPRYMTVKKVQEYFSEFGQVRRVFLKTCNEKPLKKGKPSKFFSEGWIEFTSRKVAKRIAEFLNNTQVGGKRHTPYYDALWNLRYLPKFQWSQLHERLNYQKAEAEQRMRAEIAQSKREINFYSKNAEKQKRQKKNKVNNESEEKKNTFVPLQLKTKDISSEENKSNNAKNQAIVNNFF</sequence>
<dbReference type="AlphaFoldDB" id="A0AAV4RN68"/>
<feature type="domain" description="RRM" evidence="8">
    <location>
        <begin position="26"/>
        <end position="103"/>
    </location>
</feature>
<evidence type="ECO:0000256" key="7">
    <source>
        <dbReference type="SAM" id="MobiDB-lite"/>
    </source>
</evidence>
<dbReference type="GO" id="GO:0000447">
    <property type="term" value="P:endonucleolytic cleavage in ITS1 to separate SSU-rRNA from 5.8S rRNA and LSU-rRNA from tricistronic rRNA transcript (SSU-rRNA, 5.8S rRNA, LSU-rRNA)"/>
    <property type="evidence" value="ECO:0007669"/>
    <property type="project" value="TreeGrafter"/>
</dbReference>
<dbReference type="Gene3D" id="3.30.70.330">
    <property type="match status" value="1"/>
</dbReference>
<reference evidence="9 10" key="1">
    <citation type="submission" date="2021-06" db="EMBL/GenBank/DDBJ databases">
        <title>Caerostris extrusa draft genome.</title>
        <authorList>
            <person name="Kono N."/>
            <person name="Arakawa K."/>
        </authorList>
    </citation>
    <scope>NUCLEOTIDE SEQUENCE [LARGE SCALE GENOMIC DNA]</scope>
</reference>
<evidence type="ECO:0000256" key="2">
    <source>
        <dbReference type="ARBA" id="ARBA00005819"/>
    </source>
</evidence>
<keyword evidence="10" id="KW-1185">Reference proteome</keyword>
<dbReference type="GO" id="GO:0000480">
    <property type="term" value="P:endonucleolytic cleavage in 5'-ETS of tricistronic rRNA transcript (SSU-rRNA, 5.8S rRNA, LSU-rRNA)"/>
    <property type="evidence" value="ECO:0007669"/>
    <property type="project" value="TreeGrafter"/>
</dbReference>
<dbReference type="Proteomes" id="UP001054945">
    <property type="component" value="Unassembled WGS sequence"/>
</dbReference>
<accession>A0AAV4RN68</accession>
<organism evidence="9 10">
    <name type="scientific">Caerostris extrusa</name>
    <name type="common">Bark spider</name>
    <name type="synonym">Caerostris bankana</name>
    <dbReference type="NCBI Taxonomy" id="172846"/>
    <lineage>
        <taxon>Eukaryota</taxon>
        <taxon>Metazoa</taxon>
        <taxon>Ecdysozoa</taxon>
        <taxon>Arthropoda</taxon>
        <taxon>Chelicerata</taxon>
        <taxon>Arachnida</taxon>
        <taxon>Araneae</taxon>
        <taxon>Araneomorphae</taxon>
        <taxon>Entelegynae</taxon>
        <taxon>Araneoidea</taxon>
        <taxon>Araneidae</taxon>
        <taxon>Caerostris</taxon>
    </lineage>
</organism>
<evidence type="ECO:0000256" key="1">
    <source>
        <dbReference type="ARBA" id="ARBA00004604"/>
    </source>
</evidence>
<proteinExistence type="inferred from homology"/>
<evidence type="ECO:0000313" key="9">
    <source>
        <dbReference type="EMBL" id="GIY21746.1"/>
    </source>
</evidence>
<evidence type="ECO:0000256" key="3">
    <source>
        <dbReference type="ARBA" id="ARBA00020737"/>
    </source>
</evidence>
<dbReference type="EMBL" id="BPLR01008052">
    <property type="protein sequence ID" value="GIY21746.1"/>
    <property type="molecule type" value="Genomic_DNA"/>
</dbReference>
<evidence type="ECO:0000313" key="10">
    <source>
        <dbReference type="Proteomes" id="UP001054945"/>
    </source>
</evidence>
<comment type="caution">
    <text evidence="9">The sequence shown here is derived from an EMBL/GenBank/DDBJ whole genome shotgun (WGS) entry which is preliminary data.</text>
</comment>
<dbReference type="Pfam" id="PF00076">
    <property type="entry name" value="RRM_1"/>
    <property type="match status" value="1"/>
</dbReference>
<comment type="similarity">
    <text evidence="2">Belongs to the ESF2/ABP1 family.</text>
</comment>